<dbReference type="EMBL" id="JAGDFL010000008">
    <property type="protein sequence ID" value="KAG7401769.1"/>
    <property type="molecule type" value="Genomic_DNA"/>
</dbReference>
<feature type="region of interest" description="Disordered" evidence="1">
    <location>
        <begin position="162"/>
        <end position="192"/>
    </location>
</feature>
<organism evidence="2 3">
    <name type="scientific">Phytophthora boehmeriae</name>
    <dbReference type="NCBI Taxonomy" id="109152"/>
    <lineage>
        <taxon>Eukaryota</taxon>
        <taxon>Sar</taxon>
        <taxon>Stramenopiles</taxon>
        <taxon>Oomycota</taxon>
        <taxon>Peronosporomycetes</taxon>
        <taxon>Peronosporales</taxon>
        <taxon>Peronosporaceae</taxon>
        <taxon>Phytophthora</taxon>
    </lineage>
</organism>
<proteinExistence type="predicted"/>
<sequence>MALPTTSAETSSNVNTVAPVESPPKVSMLQTFLSVRGLVQPDHKPRRRSVQTFKPPKLTAELLSTTYTKRRHGQRCVAQRSALREPDDIFIESVDAYVPIKRAPKLLNLHKDEQEVTDAYLTASRALFFERDVLDRVVCDREENRSLLEERLWGLVANDQEVDDDNDCEGELKQQQDEETEEQEQHDLVSQM</sequence>
<protein>
    <submittedName>
        <fullName evidence="2">Uncharacterized protein</fullName>
    </submittedName>
</protein>
<accession>A0A8T1XDJ1</accession>
<feature type="compositionally biased region" description="Basic and acidic residues" evidence="1">
    <location>
        <begin position="183"/>
        <end position="192"/>
    </location>
</feature>
<evidence type="ECO:0000256" key="1">
    <source>
        <dbReference type="SAM" id="MobiDB-lite"/>
    </source>
</evidence>
<dbReference type="OrthoDB" id="126644at2759"/>
<dbReference type="AlphaFoldDB" id="A0A8T1XDJ1"/>
<evidence type="ECO:0000313" key="2">
    <source>
        <dbReference type="EMBL" id="KAG7401769.1"/>
    </source>
</evidence>
<name>A0A8T1XDJ1_9STRA</name>
<evidence type="ECO:0000313" key="3">
    <source>
        <dbReference type="Proteomes" id="UP000693981"/>
    </source>
</evidence>
<dbReference type="Proteomes" id="UP000693981">
    <property type="component" value="Unassembled WGS sequence"/>
</dbReference>
<keyword evidence="3" id="KW-1185">Reference proteome</keyword>
<reference evidence="2" key="1">
    <citation type="submission" date="2021-02" db="EMBL/GenBank/DDBJ databases">
        <authorList>
            <person name="Palmer J.M."/>
        </authorList>
    </citation>
    <scope>NUCLEOTIDE SEQUENCE</scope>
    <source>
        <strain evidence="2">SCRP23</strain>
    </source>
</reference>
<comment type="caution">
    <text evidence="2">The sequence shown here is derived from an EMBL/GenBank/DDBJ whole genome shotgun (WGS) entry which is preliminary data.</text>
</comment>
<gene>
    <name evidence="2" type="ORF">PHYBOEH_011058</name>
</gene>